<dbReference type="PROSITE" id="PS01169">
    <property type="entry name" value="RIBOSOMAL_L21"/>
    <property type="match status" value="1"/>
</dbReference>
<comment type="caution">
    <text evidence="8">The sequence shown here is derived from an EMBL/GenBank/DDBJ whole genome shotgun (WGS) entry which is preliminary data.</text>
</comment>
<dbReference type="AlphaFoldDB" id="A0A7C0WUA5"/>
<dbReference type="GO" id="GO:1990904">
    <property type="term" value="C:ribonucleoprotein complex"/>
    <property type="evidence" value="ECO:0007669"/>
    <property type="project" value="UniProtKB-KW"/>
</dbReference>
<dbReference type="PANTHER" id="PTHR21349:SF0">
    <property type="entry name" value="LARGE RIBOSOMAL SUBUNIT PROTEIN BL21M"/>
    <property type="match status" value="1"/>
</dbReference>
<dbReference type="InterPro" id="IPR018258">
    <property type="entry name" value="Ribosomal_bL21_CS"/>
</dbReference>
<keyword evidence="4 6" id="KW-0689">Ribosomal protein</keyword>
<comment type="similarity">
    <text evidence="1 6 7">Belongs to the bacterial ribosomal protein bL21 family.</text>
</comment>
<sequence>MYAIVETGGKQVKVESGKVINVEKLPVEAGETVVFDRVLLLKSEDGVKIGRPYLDDIRVEGKVLKHFKDKKVIIMKHKRRKNYKRKKGHRQWLSAVQIESIGARIQEGQEIQEQEEGNE</sequence>
<dbReference type="GO" id="GO:0005737">
    <property type="term" value="C:cytoplasm"/>
    <property type="evidence" value="ECO:0007669"/>
    <property type="project" value="UniProtKB-ARBA"/>
</dbReference>
<evidence type="ECO:0000256" key="4">
    <source>
        <dbReference type="ARBA" id="ARBA00022980"/>
    </source>
</evidence>
<comment type="subunit">
    <text evidence="6">Part of the 50S ribosomal subunit. Contacts protein L20.</text>
</comment>
<protein>
    <recommendedName>
        <fullName evidence="6">Large ribosomal subunit protein bL21</fullName>
    </recommendedName>
</protein>
<dbReference type="Proteomes" id="UP000886355">
    <property type="component" value="Unassembled WGS sequence"/>
</dbReference>
<reference evidence="8" key="1">
    <citation type="journal article" date="2020" name="mSystems">
        <title>Genome- and Community-Level Interaction Insights into Carbon Utilization and Element Cycling Functions of Hydrothermarchaeota in Hydrothermal Sediment.</title>
        <authorList>
            <person name="Zhou Z."/>
            <person name="Liu Y."/>
            <person name="Xu W."/>
            <person name="Pan J."/>
            <person name="Luo Z.H."/>
            <person name="Li M."/>
        </authorList>
    </citation>
    <scope>NUCLEOTIDE SEQUENCE [LARGE SCALE GENOMIC DNA]</scope>
    <source>
        <strain evidence="8">HyVt-19</strain>
    </source>
</reference>
<dbReference type="InterPro" id="IPR001787">
    <property type="entry name" value="Ribosomal_bL21"/>
</dbReference>
<dbReference type="GO" id="GO:0005840">
    <property type="term" value="C:ribosome"/>
    <property type="evidence" value="ECO:0007669"/>
    <property type="project" value="UniProtKB-KW"/>
</dbReference>
<evidence type="ECO:0000313" key="8">
    <source>
        <dbReference type="EMBL" id="HDL90423.1"/>
    </source>
</evidence>
<dbReference type="GO" id="GO:0003735">
    <property type="term" value="F:structural constituent of ribosome"/>
    <property type="evidence" value="ECO:0007669"/>
    <property type="project" value="InterPro"/>
</dbReference>
<dbReference type="HAMAP" id="MF_01363">
    <property type="entry name" value="Ribosomal_bL21"/>
    <property type="match status" value="1"/>
</dbReference>
<dbReference type="InterPro" id="IPR028909">
    <property type="entry name" value="bL21-like"/>
</dbReference>
<evidence type="ECO:0000256" key="3">
    <source>
        <dbReference type="ARBA" id="ARBA00022884"/>
    </source>
</evidence>
<evidence type="ECO:0000256" key="5">
    <source>
        <dbReference type="ARBA" id="ARBA00023274"/>
    </source>
</evidence>
<evidence type="ECO:0000256" key="7">
    <source>
        <dbReference type="RuleBase" id="RU000562"/>
    </source>
</evidence>
<dbReference type="PANTHER" id="PTHR21349">
    <property type="entry name" value="50S RIBOSOMAL PROTEIN L21"/>
    <property type="match status" value="1"/>
</dbReference>
<dbReference type="NCBIfam" id="TIGR00061">
    <property type="entry name" value="L21"/>
    <property type="match status" value="1"/>
</dbReference>
<dbReference type="GO" id="GO:0006412">
    <property type="term" value="P:translation"/>
    <property type="evidence" value="ECO:0007669"/>
    <property type="project" value="UniProtKB-UniRule"/>
</dbReference>
<gene>
    <name evidence="6 8" type="primary">rplU</name>
    <name evidence="8" type="ORF">ENG14_05920</name>
</gene>
<dbReference type="EMBL" id="DQZW01000279">
    <property type="protein sequence ID" value="HDL90423.1"/>
    <property type="molecule type" value="Genomic_DNA"/>
</dbReference>
<keyword evidence="3 6" id="KW-0694">RNA-binding</keyword>
<dbReference type="Pfam" id="PF00829">
    <property type="entry name" value="Ribosomal_L21p"/>
    <property type="match status" value="1"/>
</dbReference>
<comment type="function">
    <text evidence="6 7">This protein binds to 23S rRNA in the presence of protein L20.</text>
</comment>
<proteinExistence type="inferred from homology"/>
<keyword evidence="2 6" id="KW-0699">rRNA-binding</keyword>
<evidence type="ECO:0000256" key="1">
    <source>
        <dbReference type="ARBA" id="ARBA00008563"/>
    </source>
</evidence>
<dbReference type="GO" id="GO:0019843">
    <property type="term" value="F:rRNA binding"/>
    <property type="evidence" value="ECO:0007669"/>
    <property type="project" value="UniProtKB-UniRule"/>
</dbReference>
<name>A0A7C0WUA5_9BACT</name>
<accession>A0A7C0WUA5</accession>
<evidence type="ECO:0000256" key="6">
    <source>
        <dbReference type="HAMAP-Rule" id="MF_01363"/>
    </source>
</evidence>
<dbReference type="SUPFAM" id="SSF141091">
    <property type="entry name" value="L21p-like"/>
    <property type="match status" value="1"/>
</dbReference>
<evidence type="ECO:0000256" key="2">
    <source>
        <dbReference type="ARBA" id="ARBA00022730"/>
    </source>
</evidence>
<dbReference type="InterPro" id="IPR036164">
    <property type="entry name" value="bL21-like_sf"/>
</dbReference>
<organism evidence="8">
    <name type="scientific">Thermodesulforhabdus norvegica</name>
    <dbReference type="NCBI Taxonomy" id="39841"/>
    <lineage>
        <taxon>Bacteria</taxon>
        <taxon>Pseudomonadati</taxon>
        <taxon>Thermodesulfobacteriota</taxon>
        <taxon>Syntrophobacteria</taxon>
        <taxon>Syntrophobacterales</taxon>
        <taxon>Thermodesulforhabdaceae</taxon>
        <taxon>Thermodesulforhabdus</taxon>
    </lineage>
</organism>
<keyword evidence="5 6" id="KW-0687">Ribonucleoprotein</keyword>